<reference evidence="2 3" key="1">
    <citation type="submission" date="2015-01" db="EMBL/GenBank/DDBJ databases">
        <title>The Genome Sequence of Exophiala xenobiotica CBS118157.</title>
        <authorList>
            <consortium name="The Broad Institute Genomics Platform"/>
            <person name="Cuomo C."/>
            <person name="de Hoog S."/>
            <person name="Gorbushina A."/>
            <person name="Stielow B."/>
            <person name="Teixiera M."/>
            <person name="Abouelleil A."/>
            <person name="Chapman S.B."/>
            <person name="Priest M."/>
            <person name="Young S.K."/>
            <person name="Wortman J."/>
            <person name="Nusbaum C."/>
            <person name="Birren B."/>
        </authorList>
    </citation>
    <scope>NUCLEOTIDE SEQUENCE [LARGE SCALE GENOMIC DNA]</scope>
    <source>
        <strain evidence="2 3">CBS 118157</strain>
    </source>
</reference>
<evidence type="ECO:0000313" key="3">
    <source>
        <dbReference type="Proteomes" id="UP000054342"/>
    </source>
</evidence>
<dbReference type="GeneID" id="25332587"/>
<evidence type="ECO:0000256" key="1">
    <source>
        <dbReference type="SAM" id="MobiDB-lite"/>
    </source>
</evidence>
<dbReference type="EMBL" id="KN847322">
    <property type="protein sequence ID" value="KIW52017.1"/>
    <property type="molecule type" value="Genomic_DNA"/>
</dbReference>
<dbReference type="HOGENOM" id="CLU_976706_0_0_1"/>
<proteinExistence type="predicted"/>
<protein>
    <submittedName>
        <fullName evidence="2">Uncharacterized protein</fullName>
    </submittedName>
</protein>
<sequence>MTDADDEQSRQFAASRSQCWESALRTPRIGEHSDIHRQAAKSHLAGFTGIQRFTAGVTLAVFALSRPLSAQADEAKRGIGQLIKVPKGLGFRTVISDQSSTFLERLLRPMMAQEIKLLTTSDDAVAPSVVPSGLYDVRQQLVTVARNSTTNTRTKSTQSNIEVGTAYRYSEQGTLGVNGPNGEGTDLQVTADTETERYKEFDEGASYAQVEDLSSYEALQDNHLFPILRPEFSSQTPLERSQQQQPPPLQEFHDFSHDSIPITTAWSGGDDIVQSWVWDDLFQIS</sequence>
<dbReference type="AlphaFoldDB" id="A0A0D2CQ10"/>
<name>A0A0D2CQ10_9EURO</name>
<dbReference type="STRING" id="348802.A0A0D2CQ10"/>
<feature type="compositionally biased region" description="Polar residues" evidence="1">
    <location>
        <begin position="234"/>
        <end position="244"/>
    </location>
</feature>
<dbReference type="Proteomes" id="UP000054342">
    <property type="component" value="Unassembled WGS sequence"/>
</dbReference>
<feature type="region of interest" description="Disordered" evidence="1">
    <location>
        <begin position="234"/>
        <end position="254"/>
    </location>
</feature>
<gene>
    <name evidence="2" type="ORF">PV05_10679</name>
</gene>
<organism evidence="2 3">
    <name type="scientific">Exophiala xenobiotica</name>
    <dbReference type="NCBI Taxonomy" id="348802"/>
    <lineage>
        <taxon>Eukaryota</taxon>
        <taxon>Fungi</taxon>
        <taxon>Dikarya</taxon>
        <taxon>Ascomycota</taxon>
        <taxon>Pezizomycotina</taxon>
        <taxon>Eurotiomycetes</taxon>
        <taxon>Chaetothyriomycetidae</taxon>
        <taxon>Chaetothyriales</taxon>
        <taxon>Herpotrichiellaceae</taxon>
        <taxon>Exophiala</taxon>
    </lineage>
</organism>
<dbReference type="RefSeq" id="XP_013312601.1">
    <property type="nucleotide sequence ID" value="XM_013457147.1"/>
</dbReference>
<evidence type="ECO:0000313" key="2">
    <source>
        <dbReference type="EMBL" id="KIW52017.1"/>
    </source>
</evidence>
<accession>A0A0D2CQ10</accession>
<keyword evidence="3" id="KW-1185">Reference proteome</keyword>